<comment type="similarity">
    <text evidence="1">Belongs to the DCC1 family.</text>
</comment>
<accession>A0ABR4BF33</accession>
<gene>
    <name evidence="4" type="ORF">ABVK25_003489</name>
</gene>
<feature type="compositionally biased region" description="Basic residues" evidence="3">
    <location>
        <begin position="333"/>
        <end position="346"/>
    </location>
</feature>
<protein>
    <recommendedName>
        <fullName evidence="6">Sister chromatid cohesion protein Dcc1</fullName>
    </recommendedName>
</protein>
<evidence type="ECO:0000256" key="3">
    <source>
        <dbReference type="SAM" id="MobiDB-lite"/>
    </source>
</evidence>
<keyword evidence="5" id="KW-1185">Reference proteome</keyword>
<evidence type="ECO:0000256" key="2">
    <source>
        <dbReference type="ARBA" id="ARBA00022705"/>
    </source>
</evidence>
<keyword evidence="2" id="KW-0235">DNA replication</keyword>
<proteinExistence type="inferred from homology"/>
<comment type="caution">
    <text evidence="4">The sequence shown here is derived from an EMBL/GenBank/DDBJ whole genome shotgun (WGS) entry which is preliminary data.</text>
</comment>
<sequence length="346" mass="37799">MSTQEDSGVPFEMCNGQQHLRLLELPSALLEQITSKRLSNLTLKSATPNSSSQTSANAVLCTDNQTYRVRQVQSSNSIYVLQPSETSPEDGFIPTIGLSAIAQCTATLELIPEPASATPFLKQTVPVYSGPESGTQLPTASAPLEKKNKHAILERAPCSLGEFNKACEELCVFEVDGQAWLPTASMLANVWKSIISGATMRSVNLGEGFSIATLSRIVEEDGHPTALFRAVMDRLSSNDIELMDDYAALSREKAVPWVGLVLLQSHHMSTEAVLLSDFLQDWQNQLLEDWRNNAKLDALKGKYSQPGNGRIVFDESGGSASASSTPAKSGRNNTRKWHEKFKNARR</sequence>
<evidence type="ECO:0000313" key="5">
    <source>
        <dbReference type="Proteomes" id="UP001590951"/>
    </source>
</evidence>
<evidence type="ECO:0000256" key="1">
    <source>
        <dbReference type="ARBA" id="ARBA00007017"/>
    </source>
</evidence>
<evidence type="ECO:0000313" key="4">
    <source>
        <dbReference type="EMBL" id="KAL2056465.1"/>
    </source>
</evidence>
<name>A0ABR4BF33_9LECA</name>
<feature type="compositionally biased region" description="Low complexity" evidence="3">
    <location>
        <begin position="316"/>
        <end position="330"/>
    </location>
</feature>
<dbReference type="InterPro" id="IPR019128">
    <property type="entry name" value="Dcc1"/>
</dbReference>
<feature type="region of interest" description="Disordered" evidence="3">
    <location>
        <begin position="310"/>
        <end position="346"/>
    </location>
</feature>
<dbReference type="PANTHER" id="PTHR13395:SF6">
    <property type="entry name" value="SISTER CHROMATID COHESION PROTEIN DCC1"/>
    <property type="match status" value="1"/>
</dbReference>
<dbReference type="PANTHER" id="PTHR13395">
    <property type="entry name" value="SISTER CHROMATID COHESION PROTEIN DCC1-RELATED"/>
    <property type="match status" value="1"/>
</dbReference>
<dbReference type="EMBL" id="JBHFEH010000008">
    <property type="protein sequence ID" value="KAL2056465.1"/>
    <property type="molecule type" value="Genomic_DNA"/>
</dbReference>
<evidence type="ECO:0008006" key="6">
    <source>
        <dbReference type="Google" id="ProtNLM"/>
    </source>
</evidence>
<organism evidence="4 5">
    <name type="scientific">Lepraria finkii</name>
    <dbReference type="NCBI Taxonomy" id="1340010"/>
    <lineage>
        <taxon>Eukaryota</taxon>
        <taxon>Fungi</taxon>
        <taxon>Dikarya</taxon>
        <taxon>Ascomycota</taxon>
        <taxon>Pezizomycotina</taxon>
        <taxon>Lecanoromycetes</taxon>
        <taxon>OSLEUM clade</taxon>
        <taxon>Lecanoromycetidae</taxon>
        <taxon>Lecanorales</taxon>
        <taxon>Lecanorineae</taxon>
        <taxon>Stereocaulaceae</taxon>
        <taxon>Lepraria</taxon>
    </lineage>
</organism>
<reference evidence="4 5" key="1">
    <citation type="submission" date="2024-09" db="EMBL/GenBank/DDBJ databases">
        <title>Rethinking Asexuality: The Enigmatic Case of Functional Sexual Genes in Lepraria (Stereocaulaceae).</title>
        <authorList>
            <person name="Doellman M."/>
            <person name="Sun Y."/>
            <person name="Barcenas-Pena A."/>
            <person name="Lumbsch H.T."/>
            <person name="Grewe F."/>
        </authorList>
    </citation>
    <scope>NUCLEOTIDE SEQUENCE [LARGE SCALE GENOMIC DNA]</scope>
    <source>
        <strain evidence="4 5">Grewe 0041</strain>
    </source>
</reference>
<dbReference type="Pfam" id="PF09724">
    <property type="entry name" value="Dcc1"/>
    <property type="match status" value="1"/>
</dbReference>
<dbReference type="Proteomes" id="UP001590951">
    <property type="component" value="Unassembled WGS sequence"/>
</dbReference>